<keyword evidence="4 5" id="KW-0862">Zinc</keyword>
<evidence type="ECO:0000256" key="1">
    <source>
        <dbReference type="ARBA" id="ARBA00022723"/>
    </source>
</evidence>
<dbReference type="PANTHER" id="PTHR12620">
    <property type="entry name" value="U2 SNRNP AUXILIARY FACTOR, SMALL SUBUNIT"/>
    <property type="match status" value="1"/>
</dbReference>
<dbReference type="AlphaFoldDB" id="A0A8K0P1X4"/>
<keyword evidence="9" id="KW-1185">Reference proteome</keyword>
<feature type="compositionally biased region" description="Basic and acidic residues" evidence="6">
    <location>
        <begin position="104"/>
        <end position="116"/>
    </location>
</feature>
<accession>A0A8K0P1X4</accession>
<keyword evidence="2" id="KW-0677">Repeat</keyword>
<dbReference type="InterPro" id="IPR000571">
    <property type="entry name" value="Znf_CCCH"/>
</dbReference>
<dbReference type="GO" id="GO:0000398">
    <property type="term" value="P:mRNA splicing, via spliceosome"/>
    <property type="evidence" value="ECO:0007669"/>
    <property type="project" value="InterPro"/>
</dbReference>
<dbReference type="PROSITE" id="PS50103">
    <property type="entry name" value="ZF_C3H1"/>
    <property type="match status" value="1"/>
</dbReference>
<sequence>MPKGRMQNMGRHKLWRAQVKKIRRKRLRQKTAQERDALLEEECRRQEMSPTYQAWIAEQEIIEKFREEEEERLTIEKHKEWERIEIAAQQEWCLRKLRAEKAKKEREEQEVIEDSKGMGGRTRKDKAPGGGKEERTRRKTEKTGKSHISDPMIESKYNQEELMKEIIDFVEKGGERPAFASDVSETNPNMPVCPFFSKTGACRFGDRCSRNHPRPALSKVVLLPNFYSHFGMDQSMHDEYDTDLMLEYEDSETYQHFRFQFLIVCCEVEAKLCQYQIKK</sequence>
<evidence type="ECO:0000313" key="8">
    <source>
        <dbReference type="EMBL" id="KAG8228094.1"/>
    </source>
</evidence>
<evidence type="ECO:0000313" key="9">
    <source>
        <dbReference type="Proteomes" id="UP000792457"/>
    </source>
</evidence>
<evidence type="ECO:0000256" key="3">
    <source>
        <dbReference type="ARBA" id="ARBA00022771"/>
    </source>
</evidence>
<dbReference type="SMART" id="SM00356">
    <property type="entry name" value="ZnF_C3H1"/>
    <property type="match status" value="1"/>
</dbReference>
<dbReference type="GO" id="GO:0003723">
    <property type="term" value="F:RNA binding"/>
    <property type="evidence" value="ECO:0007669"/>
    <property type="project" value="InterPro"/>
</dbReference>
<keyword evidence="1 5" id="KW-0479">Metal-binding</keyword>
<evidence type="ECO:0000256" key="4">
    <source>
        <dbReference type="ARBA" id="ARBA00022833"/>
    </source>
</evidence>
<reference evidence="8" key="2">
    <citation type="submission" date="2017-10" db="EMBL/GenBank/DDBJ databases">
        <title>Ladona fulva Genome sequencing and assembly.</title>
        <authorList>
            <person name="Murali S."/>
            <person name="Richards S."/>
            <person name="Bandaranaike D."/>
            <person name="Bellair M."/>
            <person name="Blankenburg K."/>
            <person name="Chao H."/>
            <person name="Dinh H."/>
            <person name="Doddapaneni H."/>
            <person name="Dugan-Rocha S."/>
            <person name="Elkadiri S."/>
            <person name="Gnanaolivu R."/>
            <person name="Hernandez B."/>
            <person name="Skinner E."/>
            <person name="Javaid M."/>
            <person name="Lee S."/>
            <person name="Li M."/>
            <person name="Ming W."/>
            <person name="Munidasa M."/>
            <person name="Muniz J."/>
            <person name="Nguyen L."/>
            <person name="Hughes D."/>
            <person name="Osuji N."/>
            <person name="Pu L.-L."/>
            <person name="Puazo M."/>
            <person name="Qu C."/>
            <person name="Quiroz J."/>
            <person name="Raj R."/>
            <person name="Weissenberger G."/>
            <person name="Xin Y."/>
            <person name="Zou X."/>
            <person name="Han Y."/>
            <person name="Worley K."/>
            <person name="Muzny D."/>
            <person name="Gibbs R."/>
        </authorList>
    </citation>
    <scope>NUCLEOTIDE SEQUENCE</scope>
    <source>
        <strain evidence="8">Sampled in the wild</strain>
    </source>
</reference>
<dbReference type="OrthoDB" id="75923at2759"/>
<reference evidence="8" key="1">
    <citation type="submission" date="2013-04" db="EMBL/GenBank/DDBJ databases">
        <authorList>
            <person name="Qu J."/>
            <person name="Murali S.C."/>
            <person name="Bandaranaike D."/>
            <person name="Bellair M."/>
            <person name="Blankenburg K."/>
            <person name="Chao H."/>
            <person name="Dinh H."/>
            <person name="Doddapaneni H."/>
            <person name="Downs B."/>
            <person name="Dugan-Rocha S."/>
            <person name="Elkadiri S."/>
            <person name="Gnanaolivu R.D."/>
            <person name="Hernandez B."/>
            <person name="Javaid M."/>
            <person name="Jayaseelan J.C."/>
            <person name="Lee S."/>
            <person name="Li M."/>
            <person name="Ming W."/>
            <person name="Munidasa M."/>
            <person name="Muniz J."/>
            <person name="Nguyen L."/>
            <person name="Ongeri F."/>
            <person name="Osuji N."/>
            <person name="Pu L.-L."/>
            <person name="Puazo M."/>
            <person name="Qu C."/>
            <person name="Quiroz J."/>
            <person name="Raj R."/>
            <person name="Weissenberger G."/>
            <person name="Xin Y."/>
            <person name="Zou X."/>
            <person name="Han Y."/>
            <person name="Richards S."/>
            <person name="Worley K."/>
            <person name="Muzny D."/>
            <person name="Gibbs R."/>
        </authorList>
    </citation>
    <scope>NUCLEOTIDE SEQUENCE</scope>
    <source>
        <strain evidence="8">Sampled in the wild</strain>
    </source>
</reference>
<dbReference type="PRINTS" id="PR01848">
    <property type="entry name" value="U2AUXFACTOR"/>
</dbReference>
<comment type="caution">
    <text evidence="8">The sequence shown here is derived from an EMBL/GenBank/DDBJ whole genome shotgun (WGS) entry which is preliminary data.</text>
</comment>
<proteinExistence type="predicted"/>
<gene>
    <name evidence="8" type="ORF">J437_LFUL000096</name>
</gene>
<feature type="domain" description="C3H1-type" evidence="7">
    <location>
        <begin position="187"/>
        <end position="215"/>
    </location>
</feature>
<feature type="zinc finger region" description="C3H1-type" evidence="5">
    <location>
        <begin position="187"/>
        <end position="215"/>
    </location>
</feature>
<dbReference type="InterPro" id="IPR009145">
    <property type="entry name" value="U2AF_small"/>
</dbReference>
<keyword evidence="3 5" id="KW-0863">Zinc-finger</keyword>
<evidence type="ECO:0000256" key="2">
    <source>
        <dbReference type="ARBA" id="ARBA00022737"/>
    </source>
</evidence>
<dbReference type="Pfam" id="PF00642">
    <property type="entry name" value="zf-CCCH"/>
    <property type="match status" value="1"/>
</dbReference>
<dbReference type="InterPro" id="IPR036855">
    <property type="entry name" value="Znf_CCCH_sf"/>
</dbReference>
<dbReference type="GO" id="GO:0008270">
    <property type="term" value="F:zinc ion binding"/>
    <property type="evidence" value="ECO:0007669"/>
    <property type="project" value="UniProtKB-KW"/>
</dbReference>
<evidence type="ECO:0000256" key="5">
    <source>
        <dbReference type="PROSITE-ProRule" id="PRU00723"/>
    </source>
</evidence>
<dbReference type="Gene3D" id="4.10.1000.10">
    <property type="entry name" value="Zinc finger, CCCH-type"/>
    <property type="match status" value="1"/>
</dbReference>
<feature type="region of interest" description="Disordered" evidence="6">
    <location>
        <begin position="104"/>
        <end position="148"/>
    </location>
</feature>
<organism evidence="8 9">
    <name type="scientific">Ladona fulva</name>
    <name type="common">Scarce chaser dragonfly</name>
    <name type="synonym">Libellula fulva</name>
    <dbReference type="NCBI Taxonomy" id="123851"/>
    <lineage>
        <taxon>Eukaryota</taxon>
        <taxon>Metazoa</taxon>
        <taxon>Ecdysozoa</taxon>
        <taxon>Arthropoda</taxon>
        <taxon>Hexapoda</taxon>
        <taxon>Insecta</taxon>
        <taxon>Pterygota</taxon>
        <taxon>Palaeoptera</taxon>
        <taxon>Odonata</taxon>
        <taxon>Epiprocta</taxon>
        <taxon>Anisoptera</taxon>
        <taxon>Libelluloidea</taxon>
        <taxon>Libellulidae</taxon>
        <taxon>Ladona</taxon>
    </lineage>
</organism>
<name>A0A8K0P1X4_LADFU</name>
<evidence type="ECO:0000256" key="6">
    <source>
        <dbReference type="SAM" id="MobiDB-lite"/>
    </source>
</evidence>
<dbReference type="SUPFAM" id="SSF90229">
    <property type="entry name" value="CCCH zinc finger"/>
    <property type="match status" value="1"/>
</dbReference>
<dbReference type="Proteomes" id="UP000792457">
    <property type="component" value="Unassembled WGS sequence"/>
</dbReference>
<dbReference type="EMBL" id="KZ308359">
    <property type="protein sequence ID" value="KAG8228094.1"/>
    <property type="molecule type" value="Genomic_DNA"/>
</dbReference>
<feature type="compositionally biased region" description="Basic and acidic residues" evidence="6">
    <location>
        <begin position="125"/>
        <end position="148"/>
    </location>
</feature>
<protein>
    <recommendedName>
        <fullName evidence="7">C3H1-type domain-containing protein</fullName>
    </recommendedName>
</protein>
<dbReference type="GO" id="GO:0089701">
    <property type="term" value="C:U2AF complex"/>
    <property type="evidence" value="ECO:0007669"/>
    <property type="project" value="InterPro"/>
</dbReference>
<evidence type="ECO:0000259" key="7">
    <source>
        <dbReference type="PROSITE" id="PS50103"/>
    </source>
</evidence>